<sequence>MITRTLRTRRPTTPTSAAATVLIALALAWASTPVSAASGCDSIASIPITWNIDYSLDIQEVFNNRCSNCHVDHGGSPSGDLDLDPEFSYDNLVNGPSNEQPGRYLVVPGQPLDSVLFEKINCEVPNFGLRMPRGRTALPLAEQALIFDWIMLGAPRLQTDFILANGFESRP</sequence>
<gene>
    <name evidence="2" type="ORF">SAMN05216289_12350</name>
</gene>
<keyword evidence="1" id="KW-0732">Signal</keyword>
<name>A0A1I4Z7Q1_9GAMM</name>
<protein>
    <recommendedName>
        <fullName evidence="4">Cytochrome C Planctomycete-type domain-containing protein</fullName>
    </recommendedName>
</protein>
<evidence type="ECO:0000256" key="1">
    <source>
        <dbReference type="SAM" id="SignalP"/>
    </source>
</evidence>
<evidence type="ECO:0000313" key="3">
    <source>
        <dbReference type="Proteomes" id="UP000198575"/>
    </source>
</evidence>
<dbReference type="RefSeq" id="WP_092409160.1">
    <property type="nucleotide sequence ID" value="NZ_FOVF01000023.1"/>
</dbReference>
<keyword evidence="3" id="KW-1185">Reference proteome</keyword>
<dbReference type="AlphaFoldDB" id="A0A1I4Z7Q1"/>
<organism evidence="2 3">
    <name type="scientific">Dokdonella immobilis</name>
    <dbReference type="NCBI Taxonomy" id="578942"/>
    <lineage>
        <taxon>Bacteria</taxon>
        <taxon>Pseudomonadati</taxon>
        <taxon>Pseudomonadota</taxon>
        <taxon>Gammaproteobacteria</taxon>
        <taxon>Lysobacterales</taxon>
        <taxon>Rhodanobacteraceae</taxon>
        <taxon>Dokdonella</taxon>
    </lineage>
</organism>
<dbReference type="EMBL" id="FOVF01000023">
    <property type="protein sequence ID" value="SFN46315.1"/>
    <property type="molecule type" value="Genomic_DNA"/>
</dbReference>
<reference evidence="2 3" key="1">
    <citation type="submission" date="2016-10" db="EMBL/GenBank/DDBJ databases">
        <authorList>
            <person name="de Groot N.N."/>
        </authorList>
    </citation>
    <scope>NUCLEOTIDE SEQUENCE [LARGE SCALE GENOMIC DNA]</scope>
    <source>
        <strain evidence="2 3">CGMCC 1.7659</strain>
    </source>
</reference>
<dbReference type="STRING" id="578942.SAMN05216289_12350"/>
<dbReference type="OrthoDB" id="9809746at2"/>
<evidence type="ECO:0008006" key="4">
    <source>
        <dbReference type="Google" id="ProtNLM"/>
    </source>
</evidence>
<evidence type="ECO:0000313" key="2">
    <source>
        <dbReference type="EMBL" id="SFN46315.1"/>
    </source>
</evidence>
<feature type="signal peptide" evidence="1">
    <location>
        <begin position="1"/>
        <end position="36"/>
    </location>
</feature>
<proteinExistence type="predicted"/>
<dbReference type="Proteomes" id="UP000198575">
    <property type="component" value="Unassembled WGS sequence"/>
</dbReference>
<accession>A0A1I4Z7Q1</accession>
<feature type="chain" id="PRO_5011550124" description="Cytochrome C Planctomycete-type domain-containing protein" evidence="1">
    <location>
        <begin position="37"/>
        <end position="171"/>
    </location>
</feature>